<keyword evidence="2" id="KW-1185">Reference proteome</keyword>
<protein>
    <submittedName>
        <fullName evidence="1">Uncharacterized protein</fullName>
    </submittedName>
</protein>
<reference evidence="1" key="1">
    <citation type="submission" date="2020-07" db="EMBL/GenBank/DDBJ databases">
        <authorList>
            <person name="Nieuwenhuis M."/>
            <person name="Van De Peppel L.J.J."/>
        </authorList>
    </citation>
    <scope>NUCLEOTIDE SEQUENCE</scope>
    <source>
        <strain evidence="1">AP01</strain>
        <tissue evidence="1">Mycelium</tissue>
    </source>
</reference>
<evidence type="ECO:0000313" key="2">
    <source>
        <dbReference type="Proteomes" id="UP000775547"/>
    </source>
</evidence>
<sequence length="178" mass="19757">MVQYFDEIPSFLFPWIDKQKIFWVATAPLTADGLVNLSAEGMEGSFRVVNCNQSCGYAVPFFTYKAKRNRLLSSALPREKADVEAKKSVNAEASDAPPRPETGLKRQWFVRNAHSQDGLPGMLRGHDYFMGFSPPTDGLKSDDESEGHSIRVGDVTLVGAFLTGVLLTASYMRFIKTN</sequence>
<name>A0A9P7KFK8_9AGAR</name>
<dbReference type="AlphaFoldDB" id="A0A9P7KFK8"/>
<accession>A0A9P7KFK8</accession>
<dbReference type="EMBL" id="JABCKV010000029">
    <property type="protein sequence ID" value="KAG5645976.1"/>
    <property type="molecule type" value="Genomic_DNA"/>
</dbReference>
<dbReference type="PANTHER" id="PTHR39336">
    <property type="entry name" value="PYRIDOXAMINE PHOSPHATE OXIDASE FAMILY PROTEIN (AFU_ORTHOLOGUE AFUA_6G11440)"/>
    <property type="match status" value="1"/>
</dbReference>
<dbReference type="Proteomes" id="UP000775547">
    <property type="component" value="Unassembled WGS sequence"/>
</dbReference>
<comment type="caution">
    <text evidence="1">The sequence shown here is derived from an EMBL/GenBank/DDBJ whole genome shotgun (WGS) entry which is preliminary data.</text>
</comment>
<dbReference type="OrthoDB" id="539398at2759"/>
<evidence type="ECO:0000313" key="1">
    <source>
        <dbReference type="EMBL" id="KAG5645976.1"/>
    </source>
</evidence>
<proteinExistence type="predicted"/>
<organism evidence="1 2">
    <name type="scientific">Asterophora parasitica</name>
    <dbReference type="NCBI Taxonomy" id="117018"/>
    <lineage>
        <taxon>Eukaryota</taxon>
        <taxon>Fungi</taxon>
        <taxon>Dikarya</taxon>
        <taxon>Basidiomycota</taxon>
        <taxon>Agaricomycotina</taxon>
        <taxon>Agaricomycetes</taxon>
        <taxon>Agaricomycetidae</taxon>
        <taxon>Agaricales</taxon>
        <taxon>Tricholomatineae</taxon>
        <taxon>Lyophyllaceae</taxon>
        <taxon>Asterophora</taxon>
    </lineage>
</organism>
<reference evidence="1" key="2">
    <citation type="submission" date="2021-10" db="EMBL/GenBank/DDBJ databases">
        <title>Phylogenomics reveals ancestral predisposition of the termite-cultivated fungus Termitomyces towards a domesticated lifestyle.</title>
        <authorList>
            <person name="Auxier B."/>
            <person name="Grum-Grzhimaylo A."/>
            <person name="Cardenas M.E."/>
            <person name="Lodge J.D."/>
            <person name="Laessoe T."/>
            <person name="Pedersen O."/>
            <person name="Smith M.E."/>
            <person name="Kuyper T.W."/>
            <person name="Franco-Molano E.A."/>
            <person name="Baroni T.J."/>
            <person name="Aanen D.K."/>
        </authorList>
    </citation>
    <scope>NUCLEOTIDE SEQUENCE</scope>
    <source>
        <strain evidence="1">AP01</strain>
        <tissue evidence="1">Mycelium</tissue>
    </source>
</reference>
<gene>
    <name evidence="1" type="ORF">DXG03_004768</name>
</gene>
<dbReference type="PANTHER" id="PTHR39336:SF1">
    <property type="entry name" value="PYRIDOXAMINE PHOSPHATE OXIDASE FAMILY PROTEIN (AFU_ORTHOLOGUE AFUA_6G11440)"/>
    <property type="match status" value="1"/>
</dbReference>